<reference evidence="1 2" key="1">
    <citation type="submission" date="2016-10" db="EMBL/GenBank/DDBJ databases">
        <authorList>
            <person name="de Groot N.N."/>
        </authorList>
    </citation>
    <scope>NUCLEOTIDE SEQUENCE [LARGE SCALE GENOMIC DNA]</scope>
    <source>
        <strain evidence="1 2">CGMCC 1.8891</strain>
    </source>
</reference>
<evidence type="ECO:0000313" key="1">
    <source>
        <dbReference type="EMBL" id="SFK05397.1"/>
    </source>
</evidence>
<evidence type="ECO:0000313" key="2">
    <source>
        <dbReference type="Proteomes" id="UP000183299"/>
    </source>
</evidence>
<dbReference type="EMBL" id="FORY01000023">
    <property type="protein sequence ID" value="SFK05397.1"/>
    <property type="molecule type" value="Genomic_DNA"/>
</dbReference>
<sequence length="131" mass="15031">MIRGPRCPRSQCDTSCDARQARARHNGMSRQTKIEGIKKFSLIVDYRTFSRFIEESPLERGRTFSALLGLSEYSDCRQALQVVSYTRTMNTDLDMKVLATRIDGTQRAIQQALEALRSNFEKVTGKRCFSR</sequence>
<keyword evidence="2" id="KW-1185">Reference proteome</keyword>
<proteinExistence type="predicted"/>
<accession>A0A1I3WF17</accession>
<dbReference type="Proteomes" id="UP000183299">
    <property type="component" value="Unassembled WGS sequence"/>
</dbReference>
<dbReference type="AlphaFoldDB" id="A0A1I3WF17"/>
<name>A0A1I3WF17_9RHOB</name>
<dbReference type="STRING" id="576117.SAMN04488138_12335"/>
<gene>
    <name evidence="1" type="ORF">SAMN04488138_12335</name>
</gene>
<protein>
    <submittedName>
        <fullName evidence="1">Uncharacterized protein</fullName>
    </submittedName>
</protein>
<organism evidence="1 2">
    <name type="scientific">Celeribacter halophilus</name>
    <dbReference type="NCBI Taxonomy" id="576117"/>
    <lineage>
        <taxon>Bacteria</taxon>
        <taxon>Pseudomonadati</taxon>
        <taxon>Pseudomonadota</taxon>
        <taxon>Alphaproteobacteria</taxon>
        <taxon>Rhodobacterales</taxon>
        <taxon>Roseobacteraceae</taxon>
        <taxon>Celeribacter</taxon>
    </lineage>
</organism>